<proteinExistence type="predicted"/>
<evidence type="ECO:0000256" key="1">
    <source>
        <dbReference type="ARBA" id="ARBA00022741"/>
    </source>
</evidence>
<dbReference type="AlphaFoldDB" id="X6MHS5"/>
<dbReference type="GO" id="GO:0003723">
    <property type="term" value="F:RNA binding"/>
    <property type="evidence" value="ECO:0007669"/>
    <property type="project" value="TreeGrafter"/>
</dbReference>
<comment type="caution">
    <text evidence="5">The sequence shown here is derived from an EMBL/GenBank/DDBJ whole genome shotgun (WGS) entry which is preliminary data.</text>
</comment>
<dbReference type="GO" id="GO:0005524">
    <property type="term" value="F:ATP binding"/>
    <property type="evidence" value="ECO:0007669"/>
    <property type="project" value="UniProtKB-KW"/>
</dbReference>
<feature type="non-terminal residue" evidence="5">
    <location>
        <position position="1"/>
    </location>
</feature>
<name>X6MHS5_RETFI</name>
<keyword evidence="3" id="KW-0175">Coiled coil</keyword>
<dbReference type="GO" id="GO:1990275">
    <property type="term" value="F:preribosome binding"/>
    <property type="evidence" value="ECO:0007669"/>
    <property type="project" value="TreeGrafter"/>
</dbReference>
<dbReference type="EMBL" id="ASPP01020532">
    <property type="protein sequence ID" value="ETO13568.1"/>
    <property type="molecule type" value="Genomic_DNA"/>
</dbReference>
<evidence type="ECO:0000259" key="4">
    <source>
        <dbReference type="SMART" id="SM00382"/>
    </source>
</evidence>
<dbReference type="GO" id="GO:0005634">
    <property type="term" value="C:nucleus"/>
    <property type="evidence" value="ECO:0007669"/>
    <property type="project" value="TreeGrafter"/>
</dbReference>
<dbReference type="GO" id="GO:0042254">
    <property type="term" value="P:ribosome biogenesis"/>
    <property type="evidence" value="ECO:0007669"/>
    <property type="project" value="TreeGrafter"/>
</dbReference>
<dbReference type="Proteomes" id="UP000023152">
    <property type="component" value="Unassembled WGS sequence"/>
</dbReference>
<dbReference type="Gene3D" id="3.40.50.300">
    <property type="entry name" value="P-loop containing nucleotide triphosphate hydrolases"/>
    <property type="match status" value="1"/>
</dbReference>
<feature type="non-terminal residue" evidence="5">
    <location>
        <position position="228"/>
    </location>
</feature>
<evidence type="ECO:0000313" key="6">
    <source>
        <dbReference type="Proteomes" id="UP000023152"/>
    </source>
</evidence>
<accession>X6MHS5</accession>
<protein>
    <recommendedName>
        <fullName evidence="4">AAA+ ATPase domain-containing protein</fullName>
    </recommendedName>
</protein>
<keyword evidence="1" id="KW-0547">Nucleotide-binding</keyword>
<sequence>DDDDDDDEDTEKQHDYSFYRNLHLSAVQLEDRYIRTDDFLEALKVVQPSARREGFATIPDVSWDEIGALDEVRKTMQREIIDRISCKTLYRMFKVDSAAGVLLYGPPGCGKTLLAKAVASQSGASFISIKGPELLNKYVGESERAIRTVFERWVYMRESYIARSSQPCVVFFDELDALAPKRDSDSSGSHVSERVVNQLLTEMDGIESRGDIFVIGATNRADIIDEAL</sequence>
<keyword evidence="2" id="KW-0067">ATP-binding</keyword>
<reference evidence="5 6" key="1">
    <citation type="journal article" date="2013" name="Curr. Biol.">
        <title>The Genome of the Foraminiferan Reticulomyxa filosa.</title>
        <authorList>
            <person name="Glockner G."/>
            <person name="Hulsmann N."/>
            <person name="Schleicher M."/>
            <person name="Noegel A.A."/>
            <person name="Eichinger L."/>
            <person name="Gallinger C."/>
            <person name="Pawlowski J."/>
            <person name="Sierra R."/>
            <person name="Euteneuer U."/>
            <person name="Pillet L."/>
            <person name="Moustafa A."/>
            <person name="Platzer M."/>
            <person name="Groth M."/>
            <person name="Szafranski K."/>
            <person name="Schliwa M."/>
        </authorList>
    </citation>
    <scope>NUCLEOTIDE SEQUENCE [LARGE SCALE GENOMIC DNA]</scope>
</reference>
<dbReference type="InterPro" id="IPR050168">
    <property type="entry name" value="AAA_ATPase_domain"/>
</dbReference>
<keyword evidence="6" id="KW-1185">Reference proteome</keyword>
<dbReference type="InterPro" id="IPR003959">
    <property type="entry name" value="ATPase_AAA_core"/>
</dbReference>
<dbReference type="Pfam" id="PF00004">
    <property type="entry name" value="AAA"/>
    <property type="match status" value="1"/>
</dbReference>
<organism evidence="5 6">
    <name type="scientific">Reticulomyxa filosa</name>
    <dbReference type="NCBI Taxonomy" id="46433"/>
    <lineage>
        <taxon>Eukaryota</taxon>
        <taxon>Sar</taxon>
        <taxon>Rhizaria</taxon>
        <taxon>Retaria</taxon>
        <taxon>Foraminifera</taxon>
        <taxon>Monothalamids</taxon>
        <taxon>Reticulomyxidae</taxon>
        <taxon>Reticulomyxa</taxon>
    </lineage>
</organism>
<dbReference type="FunFam" id="3.40.50.300:FF:001025">
    <property type="entry name" value="ATPase family, AAA domain-containing 2B"/>
    <property type="match status" value="1"/>
</dbReference>
<dbReference type="SMART" id="SM00382">
    <property type="entry name" value="AAA"/>
    <property type="match status" value="1"/>
</dbReference>
<feature type="domain" description="AAA+ ATPase" evidence="4">
    <location>
        <begin position="97"/>
        <end position="227"/>
    </location>
</feature>
<dbReference type="InterPro" id="IPR027417">
    <property type="entry name" value="P-loop_NTPase"/>
</dbReference>
<gene>
    <name evidence="5" type="ORF">RFI_23800</name>
</gene>
<dbReference type="PANTHER" id="PTHR23077:SF171">
    <property type="entry name" value="NUCLEAR VALOSIN-CONTAINING PROTEIN-LIKE"/>
    <property type="match status" value="1"/>
</dbReference>
<dbReference type="OrthoDB" id="27435at2759"/>
<evidence type="ECO:0000256" key="3">
    <source>
        <dbReference type="ARBA" id="ARBA00023054"/>
    </source>
</evidence>
<evidence type="ECO:0000256" key="2">
    <source>
        <dbReference type="ARBA" id="ARBA00022840"/>
    </source>
</evidence>
<dbReference type="PANTHER" id="PTHR23077">
    <property type="entry name" value="AAA-FAMILY ATPASE"/>
    <property type="match status" value="1"/>
</dbReference>
<evidence type="ECO:0000313" key="5">
    <source>
        <dbReference type="EMBL" id="ETO13568.1"/>
    </source>
</evidence>
<dbReference type="InterPro" id="IPR003593">
    <property type="entry name" value="AAA+_ATPase"/>
</dbReference>
<dbReference type="GO" id="GO:0016887">
    <property type="term" value="F:ATP hydrolysis activity"/>
    <property type="evidence" value="ECO:0007669"/>
    <property type="project" value="InterPro"/>
</dbReference>
<dbReference type="SUPFAM" id="SSF52540">
    <property type="entry name" value="P-loop containing nucleoside triphosphate hydrolases"/>
    <property type="match status" value="1"/>
</dbReference>